<dbReference type="STRING" id="1842727.RD110_08255"/>
<organism evidence="6 7">
    <name type="scientific">Rhodoferax koreensis</name>
    <dbReference type="NCBI Taxonomy" id="1842727"/>
    <lineage>
        <taxon>Bacteria</taxon>
        <taxon>Pseudomonadati</taxon>
        <taxon>Pseudomonadota</taxon>
        <taxon>Betaproteobacteria</taxon>
        <taxon>Burkholderiales</taxon>
        <taxon>Comamonadaceae</taxon>
        <taxon>Rhodoferax</taxon>
    </lineage>
</organism>
<dbReference type="GO" id="GO:0016301">
    <property type="term" value="F:kinase activity"/>
    <property type="evidence" value="ECO:0007669"/>
    <property type="project" value="UniProtKB-KW"/>
</dbReference>
<evidence type="ECO:0000256" key="2">
    <source>
        <dbReference type="ARBA" id="ARBA00022679"/>
    </source>
</evidence>
<dbReference type="PANTHER" id="PTHR10584:SF157">
    <property type="entry name" value="SULFOFRUCTOSE KINASE"/>
    <property type="match status" value="1"/>
</dbReference>
<dbReference type="InterPro" id="IPR002173">
    <property type="entry name" value="Carboh/pur_kinase_PfkB_CS"/>
</dbReference>
<accession>A0A1P8JU23</accession>
<evidence type="ECO:0000313" key="6">
    <source>
        <dbReference type="EMBL" id="APW37191.1"/>
    </source>
</evidence>
<evidence type="ECO:0000256" key="4">
    <source>
        <dbReference type="RuleBase" id="RU003704"/>
    </source>
</evidence>
<dbReference type="InterPro" id="IPR002139">
    <property type="entry name" value="Ribo/fructo_kinase"/>
</dbReference>
<dbReference type="InterPro" id="IPR029056">
    <property type="entry name" value="Ribokinase-like"/>
</dbReference>
<reference evidence="6 7" key="1">
    <citation type="submission" date="2017-01" db="EMBL/GenBank/DDBJ databases">
        <authorList>
            <person name="Mah S.A."/>
            <person name="Swanson W.J."/>
            <person name="Moy G.W."/>
            <person name="Vacquier V.D."/>
        </authorList>
    </citation>
    <scope>NUCLEOTIDE SEQUENCE [LARGE SCALE GENOMIC DNA]</scope>
    <source>
        <strain evidence="6 7">DCY110</strain>
    </source>
</reference>
<evidence type="ECO:0000256" key="3">
    <source>
        <dbReference type="ARBA" id="ARBA00022777"/>
    </source>
</evidence>
<feature type="domain" description="Carbohydrate kinase PfkB" evidence="5">
    <location>
        <begin position="6"/>
        <end position="284"/>
    </location>
</feature>
<evidence type="ECO:0000259" key="5">
    <source>
        <dbReference type="Pfam" id="PF00294"/>
    </source>
</evidence>
<dbReference type="AlphaFoldDB" id="A0A1P8JU23"/>
<dbReference type="PROSITE" id="PS00584">
    <property type="entry name" value="PFKB_KINASES_2"/>
    <property type="match status" value="1"/>
</dbReference>
<dbReference type="Gene3D" id="3.40.1190.20">
    <property type="match status" value="1"/>
</dbReference>
<dbReference type="EMBL" id="CP019236">
    <property type="protein sequence ID" value="APW37191.1"/>
    <property type="molecule type" value="Genomic_DNA"/>
</dbReference>
<dbReference type="GO" id="GO:0006796">
    <property type="term" value="P:phosphate-containing compound metabolic process"/>
    <property type="evidence" value="ECO:0007669"/>
    <property type="project" value="UniProtKB-ARBA"/>
</dbReference>
<evidence type="ECO:0000313" key="7">
    <source>
        <dbReference type="Proteomes" id="UP000186609"/>
    </source>
</evidence>
<dbReference type="SUPFAM" id="SSF53613">
    <property type="entry name" value="Ribokinase-like"/>
    <property type="match status" value="1"/>
</dbReference>
<proteinExistence type="inferred from homology"/>
<dbReference type="Proteomes" id="UP000186609">
    <property type="component" value="Chromosome"/>
</dbReference>
<keyword evidence="2 4" id="KW-0808">Transferase</keyword>
<evidence type="ECO:0000256" key="1">
    <source>
        <dbReference type="ARBA" id="ARBA00010688"/>
    </source>
</evidence>
<comment type="similarity">
    <text evidence="1 4">Belongs to the carbohydrate kinase PfkB family.</text>
</comment>
<keyword evidence="3 4" id="KW-0418">Kinase</keyword>
<dbReference type="InterPro" id="IPR011611">
    <property type="entry name" value="PfkB_dom"/>
</dbReference>
<dbReference type="KEGG" id="rhy:RD110_08255"/>
<protein>
    <recommendedName>
        <fullName evidence="5">Carbohydrate kinase PfkB domain-containing protein</fullName>
    </recommendedName>
</protein>
<name>A0A1P8JU23_9BURK</name>
<keyword evidence="7" id="KW-1185">Reference proteome</keyword>
<gene>
    <name evidence="6" type="ORF">RD110_08255</name>
</gene>
<dbReference type="PRINTS" id="PR00990">
    <property type="entry name" value="RIBOKINASE"/>
</dbReference>
<dbReference type="GO" id="GO:0005829">
    <property type="term" value="C:cytosol"/>
    <property type="evidence" value="ECO:0007669"/>
    <property type="project" value="TreeGrafter"/>
</dbReference>
<dbReference type="Pfam" id="PF00294">
    <property type="entry name" value="PfkB"/>
    <property type="match status" value="1"/>
</dbReference>
<dbReference type="PANTHER" id="PTHR10584">
    <property type="entry name" value="SUGAR KINASE"/>
    <property type="match status" value="1"/>
</dbReference>
<sequence length="302" mass="30982">MGPRMCTVGHAAVDHCFDIAEFPAQPTKTPAHRYRMISGGMASNASIAAARLGARVRLHGAVGDDEAGAFLHGRLCNNGVDCTGLQRVPGASSSISAVVIDAHGERQIFNSRGDALARAGALDTRGFEGADVVMVDPRWMRGATQALHWARANGVLSVLDGDISPQADLQVLSALADWSVFSESGLAAFAPGLALPAALQLAIAAGTQVAVVTLGQRGVYWLRASQAGEVQFLPSFPIKAVDTNGAGDVFHAALAIALADGLGDRAAIRFGAAAAAIKCQRAGGVVNGPDRAELDAFLAAAP</sequence>